<dbReference type="InterPro" id="IPR053070">
    <property type="entry name" value="RING-type_E3_ubiquitin-ligase"/>
</dbReference>
<dbReference type="SMART" id="SM00184">
    <property type="entry name" value="RING"/>
    <property type="match status" value="1"/>
</dbReference>
<dbReference type="FunFam" id="3.30.40.10:FF:000971">
    <property type="entry name" value="Putative RING zinc finger domain superfamily protein"/>
    <property type="match status" value="1"/>
</dbReference>
<accession>A0A9Q0HXM2</accession>
<dbReference type="Proteomes" id="UP001151287">
    <property type="component" value="Unassembled WGS sequence"/>
</dbReference>
<evidence type="ECO:0000256" key="2">
    <source>
        <dbReference type="SAM" id="Phobius"/>
    </source>
</evidence>
<dbReference type="SUPFAM" id="SSF57850">
    <property type="entry name" value="RING/U-box"/>
    <property type="match status" value="1"/>
</dbReference>
<reference evidence="4" key="1">
    <citation type="journal article" date="2022" name="Cell">
        <title>Repeat-based holocentromeres influence genome architecture and karyotype evolution.</title>
        <authorList>
            <person name="Hofstatter P.G."/>
            <person name="Thangavel G."/>
            <person name="Lux T."/>
            <person name="Neumann P."/>
            <person name="Vondrak T."/>
            <person name="Novak P."/>
            <person name="Zhang M."/>
            <person name="Costa L."/>
            <person name="Castellani M."/>
            <person name="Scott A."/>
            <person name="Toegelov H."/>
            <person name="Fuchs J."/>
            <person name="Mata-Sucre Y."/>
            <person name="Dias Y."/>
            <person name="Vanzela A.L.L."/>
            <person name="Huettel B."/>
            <person name="Almeida C.C.S."/>
            <person name="Simkova H."/>
            <person name="Souza G."/>
            <person name="Pedrosa-Harand A."/>
            <person name="Macas J."/>
            <person name="Mayer K.F.X."/>
            <person name="Houben A."/>
            <person name="Marques A."/>
        </authorList>
    </citation>
    <scope>NUCLEOTIDE SEQUENCE</scope>
    <source>
        <strain evidence="4">RhyBre1mFocal</strain>
    </source>
</reference>
<comment type="caution">
    <text evidence="4">The sequence shown here is derived from an EMBL/GenBank/DDBJ whole genome shotgun (WGS) entry which is preliminary data.</text>
</comment>
<proteinExistence type="predicted"/>
<keyword evidence="2" id="KW-0472">Membrane</keyword>
<dbReference type="Pfam" id="PF13639">
    <property type="entry name" value="zf-RING_2"/>
    <property type="match status" value="1"/>
</dbReference>
<dbReference type="PROSITE" id="PS50089">
    <property type="entry name" value="ZF_RING_2"/>
    <property type="match status" value="1"/>
</dbReference>
<dbReference type="InterPro" id="IPR013083">
    <property type="entry name" value="Znf_RING/FYVE/PHD"/>
</dbReference>
<dbReference type="PANTHER" id="PTHR47035:SF4">
    <property type="entry name" value="OS02G0676500 PROTEIN"/>
    <property type="match status" value="1"/>
</dbReference>
<keyword evidence="2" id="KW-1133">Transmembrane helix</keyword>
<evidence type="ECO:0000256" key="1">
    <source>
        <dbReference type="PROSITE-ProRule" id="PRU00175"/>
    </source>
</evidence>
<dbReference type="CDD" id="cd16461">
    <property type="entry name" value="RING-H2_EL5-like"/>
    <property type="match status" value="1"/>
</dbReference>
<organism evidence="4 5">
    <name type="scientific">Rhynchospora breviuscula</name>
    <dbReference type="NCBI Taxonomy" id="2022672"/>
    <lineage>
        <taxon>Eukaryota</taxon>
        <taxon>Viridiplantae</taxon>
        <taxon>Streptophyta</taxon>
        <taxon>Embryophyta</taxon>
        <taxon>Tracheophyta</taxon>
        <taxon>Spermatophyta</taxon>
        <taxon>Magnoliopsida</taxon>
        <taxon>Liliopsida</taxon>
        <taxon>Poales</taxon>
        <taxon>Cyperaceae</taxon>
        <taxon>Cyperoideae</taxon>
        <taxon>Rhynchosporeae</taxon>
        <taxon>Rhynchospora</taxon>
    </lineage>
</organism>
<keyword evidence="1" id="KW-0479">Metal-binding</keyword>
<dbReference type="Gene3D" id="3.30.40.10">
    <property type="entry name" value="Zinc/RING finger domain, C3HC4 (zinc finger)"/>
    <property type="match status" value="1"/>
</dbReference>
<feature type="domain" description="RING-type" evidence="3">
    <location>
        <begin position="92"/>
        <end position="134"/>
    </location>
</feature>
<keyword evidence="1" id="KW-0862">Zinc</keyword>
<evidence type="ECO:0000313" key="5">
    <source>
        <dbReference type="Proteomes" id="UP001151287"/>
    </source>
</evidence>
<dbReference type="PANTHER" id="PTHR47035">
    <property type="entry name" value="OS11G0150450 PROTEIN"/>
    <property type="match status" value="1"/>
</dbReference>
<dbReference type="OrthoDB" id="8062037at2759"/>
<dbReference type="AlphaFoldDB" id="A0A9Q0HXM2"/>
<keyword evidence="5" id="KW-1185">Reference proteome</keyword>
<dbReference type="GO" id="GO:0008270">
    <property type="term" value="F:zinc ion binding"/>
    <property type="evidence" value="ECO:0007669"/>
    <property type="project" value="UniProtKB-KW"/>
</dbReference>
<evidence type="ECO:0000259" key="3">
    <source>
        <dbReference type="PROSITE" id="PS50089"/>
    </source>
</evidence>
<protein>
    <recommendedName>
        <fullName evidence="3">RING-type domain-containing protein</fullName>
    </recommendedName>
</protein>
<keyword evidence="2" id="KW-0812">Transmembrane</keyword>
<evidence type="ECO:0000313" key="4">
    <source>
        <dbReference type="EMBL" id="KAJ1702237.1"/>
    </source>
</evidence>
<dbReference type="InterPro" id="IPR001841">
    <property type="entry name" value="Znf_RING"/>
</dbReference>
<feature type="transmembrane region" description="Helical" evidence="2">
    <location>
        <begin position="6"/>
        <end position="30"/>
    </location>
</feature>
<gene>
    <name evidence="4" type="ORF">LUZ63_002016</name>
</gene>
<sequence length="201" mass="22043">MLGSGLNLVTTVIGFGMSATFIVFVCARLICGRIRSRDSRGAPLYDIDIELRSDLDRHIEPDFNGLEPKIIAAIPTMKYNQAAFQYKDDAQCSICLGDYEEKEMLRVIPSCHHNFHLVCIDLWLQKQGNCPICRLPLKDIFEGKHATASSPTPLVSLANSNIVETPASDPSANQLNMCPTDARGNNSQASSETVQVVVTST</sequence>
<name>A0A9Q0HXM2_9POAL</name>
<dbReference type="EMBL" id="JAMQYH010000001">
    <property type="protein sequence ID" value="KAJ1702237.1"/>
    <property type="molecule type" value="Genomic_DNA"/>
</dbReference>
<keyword evidence="1" id="KW-0863">Zinc-finger</keyword>